<evidence type="ECO:0000256" key="2">
    <source>
        <dbReference type="ARBA" id="ARBA00022801"/>
    </source>
</evidence>
<evidence type="ECO:0000259" key="6">
    <source>
        <dbReference type="Pfam" id="PF16355"/>
    </source>
</evidence>
<dbReference type="SUPFAM" id="SSF49785">
    <property type="entry name" value="Galactose-binding domain-like"/>
    <property type="match status" value="1"/>
</dbReference>
<dbReference type="GO" id="GO:0005975">
    <property type="term" value="P:carbohydrate metabolic process"/>
    <property type="evidence" value="ECO:0007669"/>
    <property type="project" value="InterPro"/>
</dbReference>
<dbReference type="InterPro" id="IPR040605">
    <property type="entry name" value="Glyco_hydro2_dom5"/>
</dbReference>
<evidence type="ECO:0000256" key="3">
    <source>
        <dbReference type="ARBA" id="ARBA00023295"/>
    </source>
</evidence>
<dbReference type="InterPro" id="IPR036156">
    <property type="entry name" value="Beta-gal/glucu_dom_sf"/>
</dbReference>
<dbReference type="EMBL" id="RZUG01000005">
    <property type="protein sequence ID" value="KAA8825800.1"/>
    <property type="molecule type" value="Genomic_DNA"/>
</dbReference>
<gene>
    <name evidence="8" type="ORF">EMO92_04830</name>
</gene>
<dbReference type="Pfam" id="PF16355">
    <property type="entry name" value="DUF4982"/>
    <property type="match status" value="1"/>
</dbReference>
<dbReference type="PRINTS" id="PR00132">
    <property type="entry name" value="GLHYDRLASE2"/>
</dbReference>
<dbReference type="Proteomes" id="UP000326251">
    <property type="component" value="Unassembled WGS sequence"/>
</dbReference>
<dbReference type="PANTHER" id="PTHR42732:SF1">
    <property type="entry name" value="BETA-MANNOSIDASE"/>
    <property type="match status" value="1"/>
</dbReference>
<dbReference type="InterPro" id="IPR051913">
    <property type="entry name" value="GH2_Domain-Containing"/>
</dbReference>
<dbReference type="Gene3D" id="2.60.120.260">
    <property type="entry name" value="Galactose-binding domain-like"/>
    <property type="match status" value="1"/>
</dbReference>
<dbReference type="Gene3D" id="3.20.20.80">
    <property type="entry name" value="Glycosidases"/>
    <property type="match status" value="1"/>
</dbReference>
<proteinExistence type="inferred from homology"/>
<dbReference type="AlphaFoldDB" id="A0A5J5E8L6"/>
<evidence type="ECO:0000259" key="7">
    <source>
        <dbReference type="Pfam" id="PF18565"/>
    </source>
</evidence>
<feature type="domain" description="Glycoside hydrolase family 2 catalytic" evidence="5">
    <location>
        <begin position="257"/>
        <end position="409"/>
    </location>
</feature>
<dbReference type="Pfam" id="PF00703">
    <property type="entry name" value="Glyco_hydro_2"/>
    <property type="match status" value="1"/>
</dbReference>
<comment type="caution">
    <text evidence="8">The sequence shown here is derived from an EMBL/GenBank/DDBJ whole genome shotgun (WGS) entry which is preliminary data.</text>
</comment>
<dbReference type="GO" id="GO:0004553">
    <property type="term" value="F:hydrolase activity, hydrolyzing O-glycosyl compounds"/>
    <property type="evidence" value="ECO:0007669"/>
    <property type="project" value="InterPro"/>
</dbReference>
<protein>
    <submittedName>
        <fullName evidence="8">Glycoside hydrolase family 2 protein</fullName>
    </submittedName>
</protein>
<evidence type="ECO:0000259" key="4">
    <source>
        <dbReference type="Pfam" id="PF00703"/>
    </source>
</evidence>
<evidence type="ECO:0000313" key="8">
    <source>
        <dbReference type="EMBL" id="KAA8825800.1"/>
    </source>
</evidence>
<reference evidence="8 9" key="1">
    <citation type="journal article" date="2019" name="Syst. Appl. Microbiol.">
        <title>Characterization of Bifidobacterium species in feaces of the Egyptian fruit bat: Description of B. vespertilionis sp. nov. and B. rousetti sp. nov.</title>
        <authorList>
            <person name="Modesto M."/>
            <person name="Satti M."/>
            <person name="Watanabe K."/>
            <person name="Puglisi E."/>
            <person name="Morelli L."/>
            <person name="Huang C.-H."/>
            <person name="Liou J.-S."/>
            <person name="Miyashita M."/>
            <person name="Tamura T."/>
            <person name="Saito S."/>
            <person name="Mori K."/>
            <person name="Huang L."/>
            <person name="Sciavilla P."/>
            <person name="Sandri C."/>
            <person name="Spiezio C."/>
            <person name="Vitali F."/>
            <person name="Cavalieri D."/>
            <person name="Perpetuini G."/>
            <person name="Tofalo R."/>
            <person name="Bonetti A."/>
            <person name="Arita M."/>
            <person name="Mattarelli P."/>
        </authorList>
    </citation>
    <scope>NUCLEOTIDE SEQUENCE [LARGE SCALE GENOMIC DNA]</scope>
    <source>
        <strain evidence="8 9">RST19</strain>
    </source>
</reference>
<dbReference type="InterPro" id="IPR008979">
    <property type="entry name" value="Galactose-bd-like_sf"/>
</dbReference>
<organism evidence="8 9">
    <name type="scientific">Bifidobacterium reuteri</name>
    <dbReference type="NCBI Taxonomy" id="983706"/>
    <lineage>
        <taxon>Bacteria</taxon>
        <taxon>Bacillati</taxon>
        <taxon>Actinomycetota</taxon>
        <taxon>Actinomycetes</taxon>
        <taxon>Bifidobacteriales</taxon>
        <taxon>Bifidobacteriaceae</taxon>
        <taxon>Bifidobacterium</taxon>
    </lineage>
</organism>
<feature type="domain" description="DUF4982" evidence="6">
    <location>
        <begin position="631"/>
        <end position="684"/>
    </location>
</feature>
<dbReference type="InterPro" id="IPR006101">
    <property type="entry name" value="Glyco_hydro_2"/>
</dbReference>
<accession>A0A5J5E8L6</accession>
<sequence>MKTYDFNDRWRFSKEDGTEHEVVLPHDAMIHEDRSPKAPTGSACGYFLPGRYRYTKSFDVPDQWRGKTVTVAFGGVYRNPVVSVNSVRMGEWRYGYTPFDVDITSELRFGQPNRIEVVADNLDQPNSRWYTGSGIYRPVRLLVSEPDGIARHGVRVTTMSTNPTVIRVETRTLGPGDVRVEVAPVTHADVYTTTTGPVAATGQGHHVFITVPDARLWEVDSPNLYRCTVSLVRDGRTIDTDSVVFGIRTLEWDAGRGFLINGHETLLRGGAIHHDNGVLGAATWDESEDRRARILKEAGFNAIRSAHNPTSDAFLDACDRRGLLVIDETFDMWYHPKSRHDYASDFDQWWRRDTTAMVMRDVNHPCVVMYSIGNEVSEPASVKGIGQTKQFVELIRGLDDSRPVTAGFNLMIIANAAKGKEMYRDGESPAASKVSARQDGKDRKNASLLFNIMASMIGAGMNNAANSSRADRAVSPAVDCLDIAGYNYASGRYVKDGRLHPDRLIYGSETFPGDICRNWRLVEQHPHLIGDFMWTAWDYLGEAGLGAWSYTGGFPFDRPYPWLLSGAGVIDILGDPDASSKYNQVVWGQLHRPVIAVRPVNHPGQRVTKSTWRATNAIESWSWQGCEGNAAVVEVFSDAHRIRLIVNGNTVAVKRVRDCKATFRTRYRPGTIEAVAYAADGTETGRTRLSSARSDLSISLQPESDAVIPGRILYVPVRIADSLGVTESNADRQLKVSVEGGEMLGFGSATPCTEERYDSGSFTTYQGRALAVVRAGHGDRVSISVHGEGLPDTLVEVPIIMPVE</sequence>
<dbReference type="InterPro" id="IPR006102">
    <property type="entry name" value="Ig-like_GH2"/>
</dbReference>
<dbReference type="Pfam" id="PF02836">
    <property type="entry name" value="Glyco_hydro_2_C"/>
    <property type="match status" value="1"/>
</dbReference>
<comment type="similarity">
    <text evidence="1">Belongs to the glycosyl hydrolase 2 family.</text>
</comment>
<dbReference type="SUPFAM" id="SSF51445">
    <property type="entry name" value="(Trans)glycosidases"/>
    <property type="match status" value="1"/>
</dbReference>
<dbReference type="Pfam" id="PF18565">
    <property type="entry name" value="Glyco_hydro2_C5"/>
    <property type="match status" value="1"/>
</dbReference>
<dbReference type="InterPro" id="IPR017853">
    <property type="entry name" value="GH"/>
</dbReference>
<dbReference type="SUPFAM" id="SSF49303">
    <property type="entry name" value="beta-Galactosidase/glucuronidase domain"/>
    <property type="match status" value="1"/>
</dbReference>
<keyword evidence="3" id="KW-0326">Glycosidase</keyword>
<keyword evidence="2 8" id="KW-0378">Hydrolase</keyword>
<feature type="domain" description="Glycoside hydrolase family 2 immunoglobulin-like beta-sandwich" evidence="4">
    <location>
        <begin position="176"/>
        <end position="248"/>
    </location>
</feature>
<dbReference type="InterPro" id="IPR006103">
    <property type="entry name" value="Glyco_hydro_2_cat"/>
</dbReference>
<dbReference type="Gene3D" id="2.60.40.10">
    <property type="entry name" value="Immunoglobulins"/>
    <property type="match status" value="3"/>
</dbReference>
<evidence type="ECO:0000313" key="9">
    <source>
        <dbReference type="Proteomes" id="UP000326251"/>
    </source>
</evidence>
<dbReference type="PANTHER" id="PTHR42732">
    <property type="entry name" value="BETA-GALACTOSIDASE"/>
    <property type="match status" value="1"/>
</dbReference>
<dbReference type="InterPro" id="IPR013783">
    <property type="entry name" value="Ig-like_fold"/>
</dbReference>
<dbReference type="InterPro" id="IPR032311">
    <property type="entry name" value="DUF4982"/>
</dbReference>
<feature type="domain" description="Glycoside hydrolase family 2" evidence="7">
    <location>
        <begin position="713"/>
        <end position="793"/>
    </location>
</feature>
<evidence type="ECO:0000256" key="1">
    <source>
        <dbReference type="ARBA" id="ARBA00007401"/>
    </source>
</evidence>
<name>A0A5J5E8L6_9BIFI</name>
<evidence type="ECO:0000259" key="5">
    <source>
        <dbReference type="Pfam" id="PF02836"/>
    </source>
</evidence>